<feature type="transmembrane region" description="Helical" evidence="1">
    <location>
        <begin position="21"/>
        <end position="40"/>
    </location>
</feature>
<dbReference type="EMBL" id="MVHG01000002">
    <property type="protein sequence ID" value="ORA20667.1"/>
    <property type="molecule type" value="Genomic_DNA"/>
</dbReference>
<evidence type="ECO:0000313" key="2">
    <source>
        <dbReference type="EMBL" id="ORA20667.1"/>
    </source>
</evidence>
<feature type="transmembrane region" description="Helical" evidence="1">
    <location>
        <begin position="84"/>
        <end position="103"/>
    </location>
</feature>
<keyword evidence="3" id="KW-1185">Reference proteome</keyword>
<accession>A0A1W9ZS87</accession>
<dbReference type="AlphaFoldDB" id="A0A1W9ZS87"/>
<protein>
    <recommendedName>
        <fullName evidence="4">DUF2752 domain-containing protein</fullName>
    </recommendedName>
</protein>
<keyword evidence="1" id="KW-0812">Transmembrane</keyword>
<dbReference type="OrthoDB" id="5966662at2"/>
<keyword evidence="1" id="KW-1133">Transmembrane helix</keyword>
<keyword evidence="1" id="KW-0472">Membrane</keyword>
<name>A0A1W9ZS87_MYCAI</name>
<feature type="transmembrane region" description="Helical" evidence="1">
    <location>
        <begin position="115"/>
        <end position="133"/>
    </location>
</feature>
<comment type="caution">
    <text evidence="2">The sequence shown here is derived from an EMBL/GenBank/DDBJ whole genome shotgun (WGS) entry which is preliminary data.</text>
</comment>
<reference evidence="2 3" key="1">
    <citation type="submission" date="2016-12" db="EMBL/GenBank/DDBJ databases">
        <title>The new phylogeny of genus Mycobacterium.</title>
        <authorList>
            <person name="Tortoli E."/>
            <person name="Trovato A."/>
            <person name="Cirillo D.M."/>
        </authorList>
    </citation>
    <scope>NUCLEOTIDE SEQUENCE [LARGE SCALE GENOMIC DNA]</scope>
    <source>
        <strain evidence="2 3">DSM 45069</strain>
    </source>
</reference>
<dbReference type="Pfam" id="PF10825">
    <property type="entry name" value="DUF2752"/>
    <property type="match status" value="1"/>
</dbReference>
<evidence type="ECO:0008006" key="4">
    <source>
        <dbReference type="Google" id="ProtNLM"/>
    </source>
</evidence>
<organism evidence="2 3">
    <name type="scientific">Mycobacterium arosiense ATCC BAA-1401 = DSM 45069</name>
    <dbReference type="NCBI Taxonomy" id="1265311"/>
    <lineage>
        <taxon>Bacteria</taxon>
        <taxon>Bacillati</taxon>
        <taxon>Actinomycetota</taxon>
        <taxon>Actinomycetes</taxon>
        <taxon>Mycobacteriales</taxon>
        <taxon>Mycobacteriaceae</taxon>
        <taxon>Mycobacterium</taxon>
        <taxon>Mycobacterium avium complex (MAC)</taxon>
    </lineage>
</organism>
<sequence>MTQTPAPAGQPHPHGSGRHRLAIAAGTGVALGGALSYVALADPHRPSSIYPPCPFRLLTGWNCPFCGGLRMTHDLLHGDLPAGIYDNVFLLVGIPLLVVWALVRRARGRALSSRAALLTVVVATIAWTVLRNLPAFPLIPTVIGG</sequence>
<evidence type="ECO:0000256" key="1">
    <source>
        <dbReference type="SAM" id="Phobius"/>
    </source>
</evidence>
<gene>
    <name evidence="2" type="ORF">BST14_01420</name>
</gene>
<evidence type="ECO:0000313" key="3">
    <source>
        <dbReference type="Proteomes" id="UP000192707"/>
    </source>
</evidence>
<dbReference type="InterPro" id="IPR021215">
    <property type="entry name" value="DUF2752"/>
</dbReference>
<proteinExistence type="predicted"/>
<dbReference type="Proteomes" id="UP000192707">
    <property type="component" value="Unassembled WGS sequence"/>
</dbReference>